<protein>
    <submittedName>
        <fullName evidence="2">Uncharacterized protein</fullName>
    </submittedName>
</protein>
<dbReference type="EMBL" id="OW152816">
    <property type="protein sequence ID" value="CAH2066098.1"/>
    <property type="molecule type" value="Genomic_DNA"/>
</dbReference>
<proteinExistence type="predicted"/>
<feature type="region of interest" description="Disordered" evidence="1">
    <location>
        <begin position="22"/>
        <end position="43"/>
    </location>
</feature>
<evidence type="ECO:0000256" key="1">
    <source>
        <dbReference type="SAM" id="MobiDB-lite"/>
    </source>
</evidence>
<organism evidence="2 3">
    <name type="scientific">Iphiclides podalirius</name>
    <name type="common">scarce swallowtail</name>
    <dbReference type="NCBI Taxonomy" id="110791"/>
    <lineage>
        <taxon>Eukaryota</taxon>
        <taxon>Metazoa</taxon>
        <taxon>Ecdysozoa</taxon>
        <taxon>Arthropoda</taxon>
        <taxon>Hexapoda</taxon>
        <taxon>Insecta</taxon>
        <taxon>Pterygota</taxon>
        <taxon>Neoptera</taxon>
        <taxon>Endopterygota</taxon>
        <taxon>Lepidoptera</taxon>
        <taxon>Glossata</taxon>
        <taxon>Ditrysia</taxon>
        <taxon>Papilionoidea</taxon>
        <taxon>Papilionidae</taxon>
        <taxon>Papilioninae</taxon>
        <taxon>Iphiclides</taxon>
    </lineage>
</organism>
<feature type="non-terminal residue" evidence="2">
    <location>
        <position position="1"/>
    </location>
</feature>
<dbReference type="Proteomes" id="UP000837857">
    <property type="component" value="Chromosome 4"/>
</dbReference>
<sequence>MALAYPVARFSLRRLVQMGGGDPASRGVGRAAPFASPEEAGGPVAFADAEPARVVRAKRRKARLETKPH</sequence>
<keyword evidence="3" id="KW-1185">Reference proteome</keyword>
<gene>
    <name evidence="2" type="ORF">IPOD504_LOCUS13278</name>
</gene>
<accession>A0ABN8IW34</accession>
<evidence type="ECO:0000313" key="2">
    <source>
        <dbReference type="EMBL" id="CAH2066098.1"/>
    </source>
</evidence>
<evidence type="ECO:0000313" key="3">
    <source>
        <dbReference type="Proteomes" id="UP000837857"/>
    </source>
</evidence>
<reference evidence="2" key="1">
    <citation type="submission" date="2022-03" db="EMBL/GenBank/DDBJ databases">
        <authorList>
            <person name="Martin H S."/>
        </authorList>
    </citation>
    <scope>NUCLEOTIDE SEQUENCE</scope>
</reference>
<name>A0ABN8IW34_9NEOP</name>